<protein>
    <submittedName>
        <fullName evidence="1">Uncharacterized protein</fullName>
    </submittedName>
</protein>
<dbReference type="AlphaFoldDB" id="A0AAU8LSI4"/>
<name>A0AAU8LSI4_9BACT</name>
<organism evidence="1">
    <name type="scientific">Candidatus Electrothrix aestuarii</name>
    <dbReference type="NCBI Taxonomy" id="3062594"/>
    <lineage>
        <taxon>Bacteria</taxon>
        <taxon>Pseudomonadati</taxon>
        <taxon>Thermodesulfobacteriota</taxon>
        <taxon>Desulfobulbia</taxon>
        <taxon>Desulfobulbales</taxon>
        <taxon>Desulfobulbaceae</taxon>
        <taxon>Candidatus Electrothrix</taxon>
    </lineage>
</organism>
<reference evidence="1" key="2">
    <citation type="submission" date="2024-06" db="EMBL/GenBank/DDBJ databases">
        <authorList>
            <person name="Plum-Jensen L.E."/>
            <person name="Schramm A."/>
            <person name="Marshall I.P.G."/>
        </authorList>
    </citation>
    <scope>NUCLEOTIDE SEQUENCE</scope>
    <source>
        <strain evidence="1">Rat1</strain>
    </source>
</reference>
<dbReference type="KEGG" id="eaj:Q3M24_16260"/>
<dbReference type="EMBL" id="CP159373">
    <property type="protein sequence ID" value="XCN71849.1"/>
    <property type="molecule type" value="Genomic_DNA"/>
</dbReference>
<gene>
    <name evidence="1" type="ORF">Q3M24_16260</name>
</gene>
<sequence length="125" mass="15132">MLREIPDIYQIPGEPFRRWFTGEDMDLIIWYYDDQYSFQGFQFCYKMGRLEKALTWLEGKGYTHETVYDGEERPGRHKMSPVLLREASFQKKEVLILFQSRIEYLERSIIEFVSKKIQETPSTMR</sequence>
<proteinExistence type="predicted"/>
<accession>A0AAU8LSI4</accession>
<reference evidence="1" key="1">
    <citation type="journal article" date="2024" name="Syst. Appl. Microbiol.">
        <title>First single-strain enrichments of Electrothrix cable bacteria, description of E. aestuarii sp. nov. and E. rattekaaiensis sp. nov., and proposal of a cable bacteria taxonomy following the rules of the SeqCode.</title>
        <authorList>
            <person name="Plum-Jensen L.E."/>
            <person name="Schramm A."/>
            <person name="Marshall I.P.G."/>
        </authorList>
    </citation>
    <scope>NUCLEOTIDE SEQUENCE</scope>
    <source>
        <strain evidence="1">Rat1</strain>
    </source>
</reference>
<evidence type="ECO:0000313" key="1">
    <source>
        <dbReference type="EMBL" id="XCN71849.1"/>
    </source>
</evidence>